<protein>
    <submittedName>
        <fullName evidence="8">Helicase ATP-binding domain-containing protein</fullName>
    </submittedName>
</protein>
<keyword evidence="3" id="KW-0347">Helicase</keyword>
<dbReference type="InterPro" id="IPR011545">
    <property type="entry name" value="DEAD/DEAH_box_helicase_dom"/>
</dbReference>
<dbReference type="GO" id="GO:0005524">
    <property type="term" value="F:ATP binding"/>
    <property type="evidence" value="ECO:0007669"/>
    <property type="project" value="UniProtKB-KW"/>
</dbReference>
<proteinExistence type="predicted"/>
<dbReference type="GO" id="GO:0003724">
    <property type="term" value="F:RNA helicase activity"/>
    <property type="evidence" value="ECO:0007669"/>
    <property type="project" value="TreeGrafter"/>
</dbReference>
<dbReference type="GO" id="GO:0005829">
    <property type="term" value="C:cytosol"/>
    <property type="evidence" value="ECO:0007669"/>
    <property type="project" value="TreeGrafter"/>
</dbReference>
<keyword evidence="7" id="KW-1185">Reference proteome</keyword>
<keyword evidence="2" id="KW-0378">Hydrolase</keyword>
<dbReference type="GO" id="GO:0003676">
    <property type="term" value="F:nucleic acid binding"/>
    <property type="evidence" value="ECO:0007669"/>
    <property type="project" value="InterPro"/>
</dbReference>
<keyword evidence="4" id="KW-0067">ATP-binding</keyword>
<dbReference type="SUPFAM" id="SSF52540">
    <property type="entry name" value="P-loop containing nucleoside triphosphate hydrolases"/>
    <property type="match status" value="1"/>
</dbReference>
<dbReference type="PROSITE" id="PS51192">
    <property type="entry name" value="HELICASE_ATP_BIND_1"/>
    <property type="match status" value="1"/>
</dbReference>
<dbReference type="WBParaSite" id="EEL_0000685601-mRNA-1">
    <property type="protein sequence ID" value="EEL_0000685601-mRNA-1"/>
    <property type="gene ID" value="EEL_0000685601"/>
</dbReference>
<name>A0A0R3RXB4_9BILA</name>
<dbReference type="Gene3D" id="3.40.50.300">
    <property type="entry name" value="P-loop containing nucleotide triphosphate hydrolases"/>
    <property type="match status" value="1"/>
</dbReference>
<evidence type="ECO:0000256" key="1">
    <source>
        <dbReference type="ARBA" id="ARBA00022741"/>
    </source>
</evidence>
<feature type="region of interest" description="Disordered" evidence="5">
    <location>
        <begin position="124"/>
        <end position="155"/>
    </location>
</feature>
<dbReference type="STRING" id="1147741.A0A0R3RXB4"/>
<evidence type="ECO:0000256" key="5">
    <source>
        <dbReference type="SAM" id="MobiDB-lite"/>
    </source>
</evidence>
<feature type="domain" description="Helicase ATP-binding" evidence="6">
    <location>
        <begin position="428"/>
        <end position="523"/>
    </location>
</feature>
<evidence type="ECO:0000256" key="3">
    <source>
        <dbReference type="ARBA" id="ARBA00022806"/>
    </source>
</evidence>
<dbReference type="Proteomes" id="UP000050640">
    <property type="component" value="Unplaced"/>
</dbReference>
<feature type="region of interest" description="Disordered" evidence="5">
    <location>
        <begin position="98"/>
        <end position="117"/>
    </location>
</feature>
<sequence>MSGGFGRGPIIALKKAVMRAVIREILLRFIGVVFRVSFTEYSTERAGAEHDRNNRENRVKYSANYTQGFSSVFNNEDYVGNHDCRVFAKGHSGFPSDYKNGNNGSSQDRGNGFSSGFSAERRDGFSSGYGGRDSSFTASNGSKKGSSRNGGRGGFGAGGIFDRGDNFGAGDNADSFYGGRGSGFGGSSYDNDSKSSANHGFRGGRAFGSDGGFHVMKNDYDSDGNKNFSEFGNKYRGFSTGRSGRGSHNFGNNYGNGGFDDFGSRNNVERTPFCSRDDFNSGCSSEGLLNVDNSFQEEWDLVVPISLTIGMTDEVMIERGGTSFGDRASEDGVGAPRFSSYIPKDRSIEEMCEEDAENAKYEVAVHFSKFSLQINDLDQEVTVTGVPQLQKSLRLEDWKDAGFGDLLLRNVVEKSFYSKPRRIQAAVIPLIQNGMDMVGHAETGSGKTAAFILPIINYIMKNGESTDSRCAPIALILAPTRELIGQLYSQARKFANGMVLDIIYAVDDFQKILKFQILFAAKR</sequence>
<feature type="compositionally biased region" description="Low complexity" evidence="5">
    <location>
        <begin position="138"/>
        <end position="147"/>
    </location>
</feature>
<dbReference type="PANTHER" id="PTHR47959:SF1">
    <property type="entry name" value="ATP-DEPENDENT RNA HELICASE DBPA"/>
    <property type="match status" value="1"/>
</dbReference>
<evidence type="ECO:0000256" key="2">
    <source>
        <dbReference type="ARBA" id="ARBA00022801"/>
    </source>
</evidence>
<keyword evidence="1" id="KW-0547">Nucleotide-binding</keyword>
<dbReference type="InterPro" id="IPR050079">
    <property type="entry name" value="DEAD_box_RNA_helicase"/>
</dbReference>
<dbReference type="GO" id="GO:0016787">
    <property type="term" value="F:hydrolase activity"/>
    <property type="evidence" value="ECO:0007669"/>
    <property type="project" value="UniProtKB-KW"/>
</dbReference>
<feature type="compositionally biased region" description="Polar residues" evidence="5">
    <location>
        <begin position="99"/>
        <end position="117"/>
    </location>
</feature>
<accession>A0A0R3RXB4</accession>
<evidence type="ECO:0000259" key="6">
    <source>
        <dbReference type="PROSITE" id="PS51192"/>
    </source>
</evidence>
<evidence type="ECO:0000313" key="7">
    <source>
        <dbReference type="Proteomes" id="UP000050640"/>
    </source>
</evidence>
<organism evidence="7 8">
    <name type="scientific">Elaeophora elaphi</name>
    <dbReference type="NCBI Taxonomy" id="1147741"/>
    <lineage>
        <taxon>Eukaryota</taxon>
        <taxon>Metazoa</taxon>
        <taxon>Ecdysozoa</taxon>
        <taxon>Nematoda</taxon>
        <taxon>Chromadorea</taxon>
        <taxon>Rhabditida</taxon>
        <taxon>Spirurina</taxon>
        <taxon>Spiruromorpha</taxon>
        <taxon>Filarioidea</taxon>
        <taxon>Onchocercidae</taxon>
        <taxon>Elaeophora</taxon>
    </lineage>
</organism>
<dbReference type="InterPro" id="IPR014001">
    <property type="entry name" value="Helicase_ATP-bd"/>
</dbReference>
<evidence type="ECO:0000313" key="8">
    <source>
        <dbReference type="WBParaSite" id="EEL_0000685601-mRNA-1"/>
    </source>
</evidence>
<reference evidence="8" key="1">
    <citation type="submission" date="2017-02" db="UniProtKB">
        <authorList>
            <consortium name="WormBaseParasite"/>
        </authorList>
    </citation>
    <scope>IDENTIFICATION</scope>
</reference>
<dbReference type="InterPro" id="IPR027417">
    <property type="entry name" value="P-loop_NTPase"/>
</dbReference>
<dbReference type="AlphaFoldDB" id="A0A0R3RXB4"/>
<dbReference type="Pfam" id="PF00270">
    <property type="entry name" value="DEAD"/>
    <property type="match status" value="1"/>
</dbReference>
<dbReference type="PANTHER" id="PTHR47959">
    <property type="entry name" value="ATP-DEPENDENT RNA HELICASE RHLE-RELATED"/>
    <property type="match status" value="1"/>
</dbReference>
<evidence type="ECO:0000256" key="4">
    <source>
        <dbReference type="ARBA" id="ARBA00022840"/>
    </source>
</evidence>